<gene>
    <name evidence="2" type="ORF">L2725_21365</name>
</gene>
<proteinExistence type="predicted"/>
<accession>A0ABT0NCS7</accession>
<feature type="signal peptide" evidence="1">
    <location>
        <begin position="1"/>
        <end position="17"/>
    </location>
</feature>
<dbReference type="RefSeq" id="WP_249250841.1">
    <property type="nucleotide sequence ID" value="NZ_JAKIKT010000013.1"/>
</dbReference>
<protein>
    <recommendedName>
        <fullName evidence="4">DUF2066 domain-containing protein</fullName>
    </recommendedName>
</protein>
<reference evidence="2 3" key="1">
    <citation type="submission" date="2022-01" db="EMBL/GenBank/DDBJ databases">
        <title>Whole genome-based taxonomy of the Shewanellaceae.</title>
        <authorList>
            <person name="Martin-Rodriguez A.J."/>
        </authorList>
    </citation>
    <scope>NUCLEOTIDE SEQUENCE [LARGE SCALE GENOMIC DNA]</scope>
    <source>
        <strain evidence="2 3">DSM 21332</strain>
    </source>
</reference>
<evidence type="ECO:0008006" key="4">
    <source>
        <dbReference type="Google" id="ProtNLM"/>
    </source>
</evidence>
<evidence type="ECO:0000256" key="1">
    <source>
        <dbReference type="SAM" id="SignalP"/>
    </source>
</evidence>
<evidence type="ECO:0000313" key="2">
    <source>
        <dbReference type="EMBL" id="MCL2916288.1"/>
    </source>
</evidence>
<keyword evidence="1" id="KW-0732">Signal</keyword>
<sequence>MKPWWAVALCLPLSAMAGVVVNSQGQLEVEACAYGRGQVAIAGARDMAAAELAEFVRGAKVLEQVSGAEYLSEADREFYRSERQVLLQGLSAGAIPLSIGSPRIQGGETCVPVYMALEHASDGELVWDDESPTATVTVMGEGWPARGRSAMQNAEQDAFARAVSQVAGVWLNQQRSHSSMLAMSIQDERESNSLNEMVGQQLQSRTSGIISEWQLLASEPLSNNGVRVTIMAVVDKTPLAAGIQDLLSSVGSPRIALVADGRLKEEIGTWLTGQGIEVSDRAPLVLETRSELIPHGNNVSLHISLHLRDYTGNIYGRWENEPHLMTLPNKHGVESRLTQAHLSSEANLESLAAALQSAFERVVAQGGIMRQLRIPRDILSQPQQLQGLLNALAGVKGASVQLGDAEVVANMRYSGSSSDLASQVHHMLLAAATGPLPEIEIRDDYILFYR</sequence>
<name>A0ABT0NCS7_9GAMM</name>
<comment type="caution">
    <text evidence="2">The sequence shown here is derived from an EMBL/GenBank/DDBJ whole genome shotgun (WGS) entry which is preliminary data.</text>
</comment>
<keyword evidence="3" id="KW-1185">Reference proteome</keyword>
<evidence type="ECO:0000313" key="3">
    <source>
        <dbReference type="Proteomes" id="UP001202831"/>
    </source>
</evidence>
<organism evidence="2 3">
    <name type="scientific">Shewanella corallii</name>
    <dbReference type="NCBI Taxonomy" id="560080"/>
    <lineage>
        <taxon>Bacteria</taxon>
        <taxon>Pseudomonadati</taxon>
        <taxon>Pseudomonadota</taxon>
        <taxon>Gammaproteobacteria</taxon>
        <taxon>Alteromonadales</taxon>
        <taxon>Shewanellaceae</taxon>
        <taxon>Shewanella</taxon>
    </lineage>
</organism>
<feature type="chain" id="PRO_5046270043" description="DUF2066 domain-containing protein" evidence="1">
    <location>
        <begin position="18"/>
        <end position="450"/>
    </location>
</feature>
<dbReference type="EMBL" id="JAKIKT010000013">
    <property type="protein sequence ID" value="MCL2916288.1"/>
    <property type="molecule type" value="Genomic_DNA"/>
</dbReference>
<dbReference type="Proteomes" id="UP001202831">
    <property type="component" value="Unassembled WGS sequence"/>
</dbReference>